<gene>
    <name evidence="2" type="ORF">IXC47_08740</name>
</gene>
<protein>
    <submittedName>
        <fullName evidence="2">DUF1801 domain-containing protein</fullName>
    </submittedName>
</protein>
<keyword evidence="3" id="KW-1185">Reference proteome</keyword>
<organism evidence="2 3">
    <name type="scientific">Herminiimonas contaminans</name>
    <dbReference type="NCBI Taxonomy" id="1111140"/>
    <lineage>
        <taxon>Bacteria</taxon>
        <taxon>Pseudomonadati</taxon>
        <taxon>Pseudomonadota</taxon>
        <taxon>Betaproteobacteria</taxon>
        <taxon>Burkholderiales</taxon>
        <taxon>Oxalobacteraceae</taxon>
        <taxon>Herminiimonas</taxon>
    </lineage>
</organism>
<feature type="domain" description="YdhG-like" evidence="1">
    <location>
        <begin position="22"/>
        <end position="112"/>
    </location>
</feature>
<dbReference type="SUPFAM" id="SSF159888">
    <property type="entry name" value="YdhG-like"/>
    <property type="match status" value="1"/>
</dbReference>
<dbReference type="EMBL" id="JADOEL010000005">
    <property type="protein sequence ID" value="MBF8177765.1"/>
    <property type="molecule type" value="Genomic_DNA"/>
</dbReference>
<accession>A0ABS0ESE5</accession>
<dbReference type="InterPro" id="IPR014922">
    <property type="entry name" value="YdhG-like"/>
</dbReference>
<dbReference type="Proteomes" id="UP000657372">
    <property type="component" value="Unassembled WGS sequence"/>
</dbReference>
<dbReference type="Pfam" id="PF08818">
    <property type="entry name" value="DUF1801"/>
    <property type="match status" value="1"/>
</dbReference>
<dbReference type="RefSeq" id="WP_195875333.1">
    <property type="nucleotide sequence ID" value="NZ_JADOEL010000005.1"/>
</dbReference>
<name>A0ABS0ESE5_9BURK</name>
<evidence type="ECO:0000313" key="3">
    <source>
        <dbReference type="Proteomes" id="UP000657372"/>
    </source>
</evidence>
<evidence type="ECO:0000259" key="1">
    <source>
        <dbReference type="Pfam" id="PF08818"/>
    </source>
</evidence>
<reference evidence="2 3" key="1">
    <citation type="submission" date="2020-11" db="EMBL/GenBank/DDBJ databases">
        <title>WGS of Herminiimonas contaminans strain Marseille-Q4544 isolated from planarians Schmidtea mediterranea.</title>
        <authorList>
            <person name="Kangale L."/>
        </authorList>
    </citation>
    <scope>NUCLEOTIDE SEQUENCE [LARGE SCALE GENOMIC DNA]</scope>
    <source>
        <strain evidence="2 3">Marseille-Q4544</strain>
    </source>
</reference>
<sequence>MSDARVEQLLNDINLVNPERHELVMAARRVIYKGVKQATERVMYGGFMFAAPNDFCGVFVYAEHISIEFGRGCDLQDEWQVLEGKGKLRRHIKIHSLDEIKSKHLADYVRQAFANANG</sequence>
<proteinExistence type="predicted"/>
<comment type="caution">
    <text evidence="2">The sequence shown here is derived from an EMBL/GenBank/DDBJ whole genome shotgun (WGS) entry which is preliminary data.</text>
</comment>
<evidence type="ECO:0000313" key="2">
    <source>
        <dbReference type="EMBL" id="MBF8177765.1"/>
    </source>
</evidence>